<reference evidence="2" key="1">
    <citation type="submission" date="2014-07" db="EMBL/GenBank/DDBJ databases">
        <authorList>
            <person name="Martin A.A"/>
            <person name="De Silva N."/>
        </authorList>
    </citation>
    <scope>NUCLEOTIDE SEQUENCE</scope>
</reference>
<sequence>MLESTVKTMVIPKVIEAVKYTAETLKGAAVTLANPNAPIEQSKVVAHRMPARPFTTGERLRMFSWRYSWKYIPVLRFYVFSGIIVYGLVKYVLPIKPRHVIQYHDAYEHIHHNEVAEWKGAIQNFQDALYFQKYNPLKKEGEIDVSGHH</sequence>
<keyword evidence="1" id="KW-1133">Transmembrane helix</keyword>
<organism evidence="2 3">
    <name type="scientific">Strongyloides venezuelensis</name>
    <name type="common">Threadworm</name>
    <dbReference type="NCBI Taxonomy" id="75913"/>
    <lineage>
        <taxon>Eukaryota</taxon>
        <taxon>Metazoa</taxon>
        <taxon>Ecdysozoa</taxon>
        <taxon>Nematoda</taxon>
        <taxon>Chromadorea</taxon>
        <taxon>Rhabditida</taxon>
        <taxon>Tylenchina</taxon>
        <taxon>Panagrolaimomorpha</taxon>
        <taxon>Strongyloidoidea</taxon>
        <taxon>Strongyloididae</taxon>
        <taxon>Strongyloides</taxon>
    </lineage>
</organism>
<keyword evidence="1" id="KW-0812">Transmembrane</keyword>
<accession>A0A0K0FME0</accession>
<reference evidence="3" key="2">
    <citation type="submission" date="2015-08" db="UniProtKB">
        <authorList>
            <consortium name="WormBaseParasite"/>
        </authorList>
    </citation>
    <scope>IDENTIFICATION</scope>
</reference>
<evidence type="ECO:0000313" key="2">
    <source>
        <dbReference type="Proteomes" id="UP000035680"/>
    </source>
</evidence>
<feature type="transmembrane region" description="Helical" evidence="1">
    <location>
        <begin position="71"/>
        <end position="93"/>
    </location>
</feature>
<dbReference type="STRING" id="75913.A0A0K0FME0"/>
<dbReference type="Proteomes" id="UP000035680">
    <property type="component" value="Unassembled WGS sequence"/>
</dbReference>
<evidence type="ECO:0000256" key="1">
    <source>
        <dbReference type="SAM" id="Phobius"/>
    </source>
</evidence>
<keyword evidence="1" id="KW-0472">Membrane</keyword>
<name>A0A0K0FME0_STRVS</name>
<protein>
    <submittedName>
        <fullName evidence="3">Uncharacterized protein</fullName>
    </submittedName>
</protein>
<proteinExistence type="predicted"/>
<keyword evidence="2" id="KW-1185">Reference proteome</keyword>
<evidence type="ECO:0000313" key="3">
    <source>
        <dbReference type="WBParaSite" id="SVE_1016700.1"/>
    </source>
</evidence>
<dbReference type="WBParaSite" id="SVE_1016700.1">
    <property type="protein sequence ID" value="SVE_1016700.1"/>
    <property type="gene ID" value="SVE_1016700"/>
</dbReference>
<dbReference type="AlphaFoldDB" id="A0A0K0FME0"/>